<feature type="domain" description="XdhC Rossmann" evidence="2">
    <location>
        <begin position="109"/>
        <end position="251"/>
    </location>
</feature>
<evidence type="ECO:0000259" key="2">
    <source>
        <dbReference type="Pfam" id="PF13478"/>
    </source>
</evidence>
<sequence>MNNPLHWYEALQICKHRGDAFVMATVLSAGGSTPRDQDAKMVITQNQQFDTIGGGRLEFEVINLARNALEKGESGYRIEKFALGSQLGQCCGGSVSVLLESFTATQFQVAVFGAGHVAHALIPILGALPCQVHWIDQRAELFPEQRPPNVKPLPAQDPAAWVAKLPEGTDLVIMTHNHDLDFAITVAALQRPELRSIGLIGSRTKARRFQHRLGQLGFSAAEIERVICPIGLSDVPGKLPMEVAVSVAGQLIAREHQDHPKPAWRGLGKKDIKELLHSGPETVHNDE</sequence>
<organism evidence="3">
    <name type="scientific">Salinispirillum sp. LH 10-3-1</name>
    <dbReference type="NCBI Taxonomy" id="2952525"/>
    <lineage>
        <taxon>Bacteria</taxon>
        <taxon>Pseudomonadati</taxon>
        <taxon>Pseudomonadota</taxon>
        <taxon>Gammaproteobacteria</taxon>
        <taxon>Oceanospirillales</taxon>
        <taxon>Saccharospirillaceae</taxon>
        <taxon>Salinispirillum</taxon>
    </lineage>
</organism>
<dbReference type="EMBL" id="CP101717">
    <property type="protein sequence ID" value="WLD57819.1"/>
    <property type="molecule type" value="Genomic_DNA"/>
</dbReference>
<evidence type="ECO:0000313" key="3">
    <source>
        <dbReference type="EMBL" id="WLD57819.1"/>
    </source>
</evidence>
<feature type="domain" description="XdhC- CoxI" evidence="1">
    <location>
        <begin position="16"/>
        <end position="75"/>
    </location>
</feature>
<dbReference type="Pfam" id="PF02625">
    <property type="entry name" value="XdhC_CoxI"/>
    <property type="match status" value="1"/>
</dbReference>
<dbReference type="NCBIfam" id="TIGR02964">
    <property type="entry name" value="xanthine_xdhC"/>
    <property type="match status" value="1"/>
</dbReference>
<accession>A0AB38YEK8</accession>
<protein>
    <submittedName>
        <fullName evidence="3">Xanthine dehydrogenase accessory protein XdhC</fullName>
    </submittedName>
</protein>
<dbReference type="RefSeq" id="WP_304995103.1">
    <property type="nucleotide sequence ID" value="NZ_CP101717.1"/>
</dbReference>
<dbReference type="Pfam" id="PF13478">
    <property type="entry name" value="XdhC_C"/>
    <property type="match status" value="1"/>
</dbReference>
<dbReference type="SUPFAM" id="SSF51735">
    <property type="entry name" value="NAD(P)-binding Rossmann-fold domains"/>
    <property type="match status" value="1"/>
</dbReference>
<dbReference type="AlphaFoldDB" id="A0AB38YEK8"/>
<dbReference type="Gene3D" id="3.40.50.720">
    <property type="entry name" value="NAD(P)-binding Rossmann-like Domain"/>
    <property type="match status" value="1"/>
</dbReference>
<dbReference type="InterPro" id="IPR027051">
    <property type="entry name" value="XdhC_Rossmann_dom"/>
</dbReference>
<dbReference type="InterPro" id="IPR003777">
    <property type="entry name" value="XdhC_CoxI"/>
</dbReference>
<dbReference type="InterPro" id="IPR014308">
    <property type="entry name" value="Xanthine_DH_XdhC"/>
</dbReference>
<proteinExistence type="predicted"/>
<dbReference type="InterPro" id="IPR036291">
    <property type="entry name" value="NAD(P)-bd_dom_sf"/>
</dbReference>
<evidence type="ECO:0000259" key="1">
    <source>
        <dbReference type="Pfam" id="PF02625"/>
    </source>
</evidence>
<gene>
    <name evidence="3" type="primary">xdhC</name>
    <name evidence="3" type="ORF">NFC81_14055</name>
</gene>
<dbReference type="PANTHER" id="PTHR30388:SF6">
    <property type="entry name" value="XANTHINE DEHYDROGENASE SUBUNIT A-RELATED"/>
    <property type="match status" value="1"/>
</dbReference>
<dbReference type="InterPro" id="IPR052698">
    <property type="entry name" value="MoCofactor_Util/Proc"/>
</dbReference>
<reference evidence="3" key="1">
    <citation type="submission" date="2022-07" db="EMBL/GenBank/DDBJ databases">
        <title>Complete genome sequence of Salinispirillum sp. LH10-3-1 capable of multiple carbohydrate inversion isolated from a soda lake.</title>
        <authorList>
            <person name="Liu J."/>
            <person name="Zhai Y."/>
            <person name="Zhang H."/>
            <person name="Yang H."/>
            <person name="Qu J."/>
            <person name="Li J."/>
        </authorList>
    </citation>
    <scope>NUCLEOTIDE SEQUENCE</scope>
    <source>
        <strain evidence="3">LH 10-3-1</strain>
    </source>
</reference>
<dbReference type="PANTHER" id="PTHR30388">
    <property type="entry name" value="ALDEHYDE OXIDOREDUCTASE MOLYBDENUM COFACTOR ASSEMBLY PROTEIN"/>
    <property type="match status" value="1"/>
</dbReference>
<name>A0AB38YEK8_9GAMM</name>